<gene>
    <name evidence="1" type="ORF">FOA43_000972</name>
</gene>
<dbReference type="KEGG" id="bnn:FOA43_000972"/>
<evidence type="ECO:0000313" key="1">
    <source>
        <dbReference type="EMBL" id="QPG73659.1"/>
    </source>
</evidence>
<protein>
    <submittedName>
        <fullName evidence="1">Uncharacterized protein</fullName>
    </submittedName>
</protein>
<organism evidence="1 2">
    <name type="scientific">Eeniella nana</name>
    <name type="common">Yeast</name>
    <name type="synonym">Brettanomyces nanus</name>
    <dbReference type="NCBI Taxonomy" id="13502"/>
    <lineage>
        <taxon>Eukaryota</taxon>
        <taxon>Fungi</taxon>
        <taxon>Dikarya</taxon>
        <taxon>Ascomycota</taxon>
        <taxon>Saccharomycotina</taxon>
        <taxon>Pichiomycetes</taxon>
        <taxon>Pichiales</taxon>
        <taxon>Pichiaceae</taxon>
        <taxon>Brettanomyces</taxon>
    </lineage>
</organism>
<dbReference type="RefSeq" id="XP_038777224.1">
    <property type="nucleotide sequence ID" value="XM_038921296.1"/>
</dbReference>
<proteinExistence type="predicted"/>
<evidence type="ECO:0000313" key="2">
    <source>
        <dbReference type="Proteomes" id="UP000662931"/>
    </source>
</evidence>
<dbReference type="Proteomes" id="UP000662931">
    <property type="component" value="Chromosome 1"/>
</dbReference>
<accession>A0A875S1D0</accession>
<keyword evidence="2" id="KW-1185">Reference proteome</keyword>
<dbReference type="AlphaFoldDB" id="A0A875S1D0"/>
<name>A0A875S1D0_EENNA</name>
<sequence length="1260" mass="146080">MVKSLVEDIHSYESSSLLNLLSTVQTAPPQFLQYLEESLQALIKMTPSSQFAELVVSLLSLGVTFHDSQQMHQRIQNTFRNGSAPQIHALVKGRRPENDEIAWAELRSPLNESDRSLISSRYTTQMIKQVASYYMKLGDQAKVYEYLNLIKDRHDDGIYNQMLLTCHLKFGKITFLDKDTYQTADEVVDSIHAVISKYPSVKYGHEVKDYIRNTVLRELVAKRVSSLILFEIIYLLVPALVPTLKALKLCEYFKVSEDMCFREINHGIVGGSPQNVGILVPVYEQLLKQAVSNGAVLDLLDAISSQAESSPEADYKPLLIPFIVFSEQIEVRDPELSEVLNDKIDRLINIGIVSSDVSADRNIEQSLQYYQGNSKSYLKFLDSLASCPEKQSFLVLSSDLLDRIFGMFAERDYNLVFSKLLKANFKFSSKPQGMDSWFNKLIKNGKDEYLYLFFRGHEMSNRDTSSLVDSLTFDEAKVIISQFPNAYPHTIALNYFLPQKNSQKVEEYLRLEKYIIEWSHSKNITQQLQSYQAALISSSAILGTLFGKLPKSSDLNLEYLVDDLDGIMKSFDLASLPQKTLATIHSANVMRLLQNGVSPKLAVSYLCLYYPSFGETSRRLGFFKFYRLSESDYDCIKPKSEFLVLNKSVPQSRLLTFIYRQMLVESSRITSDVLKELFDNVIRENGANSNAFTSITAYNIAESFMQYAVKFVRITDPALYDYIISRIIKISSNFEGDNKKGLLFGLRDLLEKRSANYFGLSTFLDRSLPLAEPVKLPEDIAQRMVRITPKDKLVELFVRLVRCNIKPINSRDIDQSIYRALKSNNRYQIYCILKGHIPKMDESGRLLLDDSCLTAQEAEAIKKTYPRNVFFHIIINYYMPRKDSSKVDEYLDLLNQNILLHSISEHDKEQGLNVYRELLLSRDLFFGRFFDYKELDEDLKKSQDKQIYELKDLPSIVHGLERNIAEYHIKQYSGWVIFMAHYHNLSGILAYMDPKLRLYYTVLFFPKSWQVYEQLGLTKLLDVSLDDVEKSVKIENRALILPEDDMHIKQLTFLYKDVFMSMGDKISEVQGMELLNRLVAYSKQHKDTELFHPKNFSSIFHRFITFAAIRKYHKLLYRIYFVIEENDYSYDHIDDFRSYVLESLVQEDPKLSVAKLEELKKEHPDLKVHYKTYAMMIKTLAMSEDSSDDAYKVYMFFSQDYPDFRSKGDSLNLLPLIKNFHWKKDTKFAKQFRFSEKKSEVKVKVDKFNVKLYDYDQLGD</sequence>
<reference evidence="1" key="1">
    <citation type="submission" date="2020-10" db="EMBL/GenBank/DDBJ databases">
        <authorList>
            <person name="Roach M.J.R."/>
        </authorList>
    </citation>
    <scope>NUCLEOTIDE SEQUENCE</scope>
    <source>
        <strain evidence="1">CBS 1945</strain>
    </source>
</reference>
<dbReference type="EMBL" id="CP064812">
    <property type="protein sequence ID" value="QPG73659.1"/>
    <property type="molecule type" value="Genomic_DNA"/>
</dbReference>
<dbReference type="GeneID" id="62194373"/>
<dbReference type="OrthoDB" id="3996449at2759"/>